<dbReference type="InterPro" id="IPR052743">
    <property type="entry name" value="Glutaminase_GtaA"/>
</dbReference>
<comment type="caution">
    <text evidence="2">The sequence shown here is derived from an EMBL/GenBank/DDBJ whole genome shotgun (WGS) entry which is preliminary data.</text>
</comment>
<dbReference type="PROSITE" id="PS51318">
    <property type="entry name" value="TAT"/>
    <property type="match status" value="1"/>
</dbReference>
<dbReference type="InterPro" id="IPR006311">
    <property type="entry name" value="TAT_signal"/>
</dbReference>
<sequence>MPESNPLSRRTLLGWAGGAVVAAAAPGWLPTWAEAAPADVGALGTYDPLRPPATPLFVRSPYLSTWQASNELVGSWSSFWNGRTTALCGIARIDGTAYLFAGNPALPSGPALTRMTQASLRVTATRSIYTFTGGGVTLTATFFSPVAPEDLRRQSVPFGYLTITAASTDGRAHTVDLHVDASAEWVHGDSATPVTWAQRQTGSTTALTATPANPGVLAENNEQASWGTLVVAASSGSGLTWQIGQDTLVRAASAGQGVLSNSSDTAQPRPINDRWPVLALNKNLGTVAAGATSAPFTIAVGHVRTPAVSYLGTQLAPWWTRQWTTWPDMVDWFLADYSSALTAATALDQKVHDDAVRVGGEHYAALCALALRQAFGGTELVDRGGSPWAFLKEISSNGNMSTIDVTYPAFPAYLHFAPNYLRLLLEPHFDYVERGGWPKEFAHHDLGFHYPVATGHNDGDEEDMPVEESANMLIMSAALVQKLPAADARAFATAHQVVLRRWAEYLVANALDPGFQNQTDDFTGFIAHSANLALKGIVGIGAMGIVSAVLGNTADVQRYRSISRSYASQWVTLAQDSSNQHLKLAYDQAGTWSLKYNGFADKLLGLDLVPTGVAGQEAAWYQARAGHFGVLLDPRNNYTKGDWELWTAAWLSDRTGVRDALVEGVYAFANETPQRVPFSDWYVVGDGTQRGFTARPVVGGTFALVVSPATSVVVWARIQNQNSGKVLAVSGTSLADSAEVTQWADNGTTDHVWTVVDNGDGTVRIANRNSGKVLAVQNQSVADGAHVQQYRDNGTPDHLWRIVDAGGGWSKIVNVRSGKVLAVDQASKADGAQITQWADNGTTDHLWKFI</sequence>
<dbReference type="Pfam" id="PF14200">
    <property type="entry name" value="RicinB_lectin_2"/>
    <property type="match status" value="2"/>
</dbReference>
<dbReference type="InterPro" id="IPR032514">
    <property type="entry name" value="GtaA_central"/>
</dbReference>
<dbReference type="InterPro" id="IPR000772">
    <property type="entry name" value="Ricin_B_lectin"/>
</dbReference>
<dbReference type="CDD" id="cd00161">
    <property type="entry name" value="beta-trefoil_Ricin-like"/>
    <property type="match status" value="1"/>
</dbReference>
<dbReference type="Gene3D" id="2.80.10.50">
    <property type="match status" value="2"/>
</dbReference>
<proteinExistence type="predicted"/>
<dbReference type="InterPro" id="IPR032515">
    <property type="entry name" value="DUF4964"/>
</dbReference>
<dbReference type="PANTHER" id="PTHR31987">
    <property type="entry name" value="GLUTAMINASE A-RELATED"/>
    <property type="match status" value="1"/>
</dbReference>
<gene>
    <name evidence="2" type="ORF">CLV43_102630</name>
</gene>
<dbReference type="PANTHER" id="PTHR31987:SF1">
    <property type="entry name" value="GLUTAMINASE A"/>
    <property type="match status" value="1"/>
</dbReference>
<evidence type="ECO:0000313" key="2">
    <source>
        <dbReference type="EMBL" id="PRY45065.1"/>
    </source>
</evidence>
<dbReference type="Pfam" id="PF16334">
    <property type="entry name" value="DUF4964"/>
    <property type="match status" value="1"/>
</dbReference>
<dbReference type="OrthoDB" id="9757939at2"/>
<dbReference type="AlphaFoldDB" id="A0A2T0THH6"/>
<organism evidence="2 3">
    <name type="scientific">Umezawaea tangerina</name>
    <dbReference type="NCBI Taxonomy" id="84725"/>
    <lineage>
        <taxon>Bacteria</taxon>
        <taxon>Bacillati</taxon>
        <taxon>Actinomycetota</taxon>
        <taxon>Actinomycetes</taxon>
        <taxon>Pseudonocardiales</taxon>
        <taxon>Pseudonocardiaceae</taxon>
        <taxon>Umezawaea</taxon>
    </lineage>
</organism>
<dbReference type="RefSeq" id="WP_106186610.1">
    <property type="nucleotide sequence ID" value="NZ_PVTF01000002.1"/>
</dbReference>
<dbReference type="Proteomes" id="UP000239494">
    <property type="component" value="Unassembled WGS sequence"/>
</dbReference>
<reference evidence="2 3" key="1">
    <citation type="submission" date="2018-03" db="EMBL/GenBank/DDBJ databases">
        <title>Genomic Encyclopedia of Archaeal and Bacterial Type Strains, Phase II (KMG-II): from individual species to whole genera.</title>
        <authorList>
            <person name="Goeker M."/>
        </authorList>
    </citation>
    <scope>NUCLEOTIDE SEQUENCE [LARGE SCALE GENOMIC DNA]</scope>
    <source>
        <strain evidence="2 3">DSM 44720</strain>
    </source>
</reference>
<dbReference type="InterPro" id="IPR033433">
    <property type="entry name" value="GtaA_N"/>
</dbReference>
<keyword evidence="3" id="KW-1185">Reference proteome</keyword>
<dbReference type="PROSITE" id="PS50231">
    <property type="entry name" value="RICIN_B_LECTIN"/>
    <property type="match status" value="1"/>
</dbReference>
<protein>
    <submittedName>
        <fullName evidence="2">Uncharacterized protein DUF4964</fullName>
    </submittedName>
</protein>
<accession>A0A2T0THH6</accession>
<feature type="domain" description="Ricin B lectin" evidence="1">
    <location>
        <begin position="712"/>
        <end position="850"/>
    </location>
</feature>
<dbReference type="SMART" id="SM00458">
    <property type="entry name" value="RICIN"/>
    <property type="match status" value="1"/>
</dbReference>
<dbReference type="EMBL" id="PVTF01000002">
    <property type="protein sequence ID" value="PRY45065.1"/>
    <property type="molecule type" value="Genomic_DNA"/>
</dbReference>
<evidence type="ECO:0000313" key="3">
    <source>
        <dbReference type="Proteomes" id="UP000239494"/>
    </source>
</evidence>
<dbReference type="Pfam" id="PF16335">
    <property type="entry name" value="GtaA_6_Hairpin"/>
    <property type="match status" value="1"/>
</dbReference>
<dbReference type="Pfam" id="PF17168">
    <property type="entry name" value="DUF5127"/>
    <property type="match status" value="1"/>
</dbReference>
<evidence type="ECO:0000259" key="1">
    <source>
        <dbReference type="SMART" id="SM00458"/>
    </source>
</evidence>
<name>A0A2T0THH6_9PSEU</name>
<dbReference type="SUPFAM" id="SSF50370">
    <property type="entry name" value="Ricin B-like lectins"/>
    <property type="match status" value="1"/>
</dbReference>
<dbReference type="InterPro" id="IPR035992">
    <property type="entry name" value="Ricin_B-like_lectins"/>
</dbReference>